<feature type="domain" description="YchJ-like middle NTF2-like" evidence="1">
    <location>
        <begin position="26"/>
        <end position="116"/>
    </location>
</feature>
<dbReference type="Pfam" id="PF17775">
    <property type="entry name" value="YchJ_M-like"/>
    <property type="match status" value="1"/>
</dbReference>
<dbReference type="Pfam" id="PF02810">
    <property type="entry name" value="SEC-C"/>
    <property type="match status" value="1"/>
</dbReference>
<reference evidence="2 3" key="1">
    <citation type="submission" date="2019-07" db="EMBL/GenBank/DDBJ databases">
        <authorList>
            <person name="Yang M."/>
            <person name="Zhao D."/>
            <person name="Xiang H."/>
        </authorList>
    </citation>
    <scope>NUCLEOTIDE SEQUENCE [LARGE SCALE GENOMIC DNA]</scope>
    <source>
        <strain evidence="2 3">IM1326</strain>
    </source>
</reference>
<protein>
    <submittedName>
        <fullName evidence="2">Zn-binding protein</fullName>
    </submittedName>
</protein>
<organism evidence="2 3">
    <name type="scientific">Aliidiomarina halalkaliphila</name>
    <dbReference type="NCBI Taxonomy" id="2593535"/>
    <lineage>
        <taxon>Bacteria</taxon>
        <taxon>Pseudomonadati</taxon>
        <taxon>Pseudomonadota</taxon>
        <taxon>Gammaproteobacteria</taxon>
        <taxon>Alteromonadales</taxon>
        <taxon>Idiomarinaceae</taxon>
        <taxon>Aliidiomarina</taxon>
    </lineage>
</organism>
<sequence>MLCPCGSIRSYEECCELYHRGAVAPTPEQLMRSRYSAFALGMADYLLRTWHTSTRPRLDLRDNPEWVRLEVLTSGHQGDQGHVHFRAFYRSGGELGMLAEESYFVRDNGVWYYVSGKHSG</sequence>
<keyword evidence="3" id="KW-1185">Reference proteome</keyword>
<dbReference type="AlphaFoldDB" id="A0A552X465"/>
<dbReference type="EMBL" id="VJWL01000001">
    <property type="protein sequence ID" value="TRW49821.1"/>
    <property type="molecule type" value="Genomic_DNA"/>
</dbReference>
<gene>
    <name evidence="2" type="ORF">FM042_02915</name>
</gene>
<evidence type="ECO:0000313" key="3">
    <source>
        <dbReference type="Proteomes" id="UP000320359"/>
    </source>
</evidence>
<dbReference type="Gene3D" id="3.10.450.50">
    <property type="match status" value="1"/>
</dbReference>
<accession>A0A552X465</accession>
<dbReference type="InterPro" id="IPR048469">
    <property type="entry name" value="YchJ-like_M"/>
</dbReference>
<dbReference type="InterPro" id="IPR032710">
    <property type="entry name" value="NTF2-like_dom_sf"/>
</dbReference>
<name>A0A552X465_9GAMM</name>
<dbReference type="RefSeq" id="WP_143234242.1">
    <property type="nucleotide sequence ID" value="NZ_VJWL01000001.1"/>
</dbReference>
<evidence type="ECO:0000313" key="2">
    <source>
        <dbReference type="EMBL" id="TRW49821.1"/>
    </source>
</evidence>
<evidence type="ECO:0000259" key="1">
    <source>
        <dbReference type="Pfam" id="PF17775"/>
    </source>
</evidence>
<dbReference type="OrthoDB" id="21421at2"/>
<comment type="caution">
    <text evidence="2">The sequence shown here is derived from an EMBL/GenBank/DDBJ whole genome shotgun (WGS) entry which is preliminary data.</text>
</comment>
<dbReference type="Proteomes" id="UP000320359">
    <property type="component" value="Unassembled WGS sequence"/>
</dbReference>
<dbReference type="SUPFAM" id="SSF54427">
    <property type="entry name" value="NTF2-like"/>
    <property type="match status" value="1"/>
</dbReference>
<proteinExistence type="predicted"/>
<dbReference type="InterPro" id="IPR004027">
    <property type="entry name" value="SEC_C_motif"/>
</dbReference>